<gene>
    <name evidence="1" type="ORF">VP1G_11092</name>
</gene>
<dbReference type="Proteomes" id="UP000078576">
    <property type="component" value="Unassembled WGS sequence"/>
</dbReference>
<accession>A0A194V735</accession>
<sequence length="244" mass="27143">MCFHIIPVCPGCEEPSGLGEEIIYSDEVCCGHCLPEDVCGSTTRLMTQNEVNNPDFECSTPGCGDVRTILTPSEEEAEVQRARDHAKRFLRETHEDCISLCILPFIDEPLPSIEKRGQQWTREEEVALWKLRRQGMEFDEIAALALIYGIRNKRLCAGTELDGLDRLLVWNTVRAGVIPVHQLNIRFCDVVLREPDLCGGELGNPKDLVEGLLDLCGRINADDPPGLGALLLGELETGYHSREG</sequence>
<reference evidence="2" key="1">
    <citation type="submission" date="2014-12" db="EMBL/GenBank/DDBJ databases">
        <title>Genome Sequence of Valsa Canker Pathogens Uncovers a Specific Adaption of Colonization on Woody Bark.</title>
        <authorList>
            <person name="Yin Z."/>
            <person name="Liu H."/>
            <person name="Gao X."/>
            <person name="Li Z."/>
            <person name="Song N."/>
            <person name="Ke X."/>
            <person name="Dai Q."/>
            <person name="Wu Y."/>
            <person name="Sun Y."/>
            <person name="Xu J.-R."/>
            <person name="Kang Z.K."/>
            <person name="Wang L."/>
            <person name="Huang L."/>
        </authorList>
    </citation>
    <scope>NUCLEOTIDE SEQUENCE [LARGE SCALE GENOMIC DNA]</scope>
    <source>
        <strain evidence="2">SXYL134</strain>
    </source>
</reference>
<dbReference type="AlphaFoldDB" id="A0A194V735"/>
<evidence type="ECO:0000313" key="2">
    <source>
        <dbReference type="Proteomes" id="UP000078576"/>
    </source>
</evidence>
<organism evidence="1 2">
    <name type="scientific">Cytospora mali</name>
    <name type="common">Apple Valsa canker fungus</name>
    <name type="synonym">Valsa mali</name>
    <dbReference type="NCBI Taxonomy" id="578113"/>
    <lineage>
        <taxon>Eukaryota</taxon>
        <taxon>Fungi</taxon>
        <taxon>Dikarya</taxon>
        <taxon>Ascomycota</taxon>
        <taxon>Pezizomycotina</taxon>
        <taxon>Sordariomycetes</taxon>
        <taxon>Sordariomycetidae</taxon>
        <taxon>Diaporthales</taxon>
        <taxon>Cytosporaceae</taxon>
        <taxon>Cytospora</taxon>
    </lineage>
</organism>
<proteinExistence type="predicted"/>
<protein>
    <submittedName>
        <fullName evidence="1">Uncharacterized protein</fullName>
    </submittedName>
</protein>
<dbReference type="EMBL" id="KN714735">
    <property type="protein sequence ID" value="KUI59740.1"/>
    <property type="molecule type" value="Genomic_DNA"/>
</dbReference>
<name>A0A194V735_CYTMA</name>
<keyword evidence="2" id="KW-1185">Reference proteome</keyword>
<dbReference type="OrthoDB" id="5191613at2759"/>
<evidence type="ECO:0000313" key="1">
    <source>
        <dbReference type="EMBL" id="KUI59740.1"/>
    </source>
</evidence>